<feature type="signal peptide" evidence="2">
    <location>
        <begin position="1"/>
        <end position="21"/>
    </location>
</feature>
<sequence>MKFKAFFCLSFLFFVTSVVSAQLKLPAIFSDHMVLQQQTQVPIWGWAEPGETITISNSWAKEKVSVKTGHDSIWKVEILTDKAGGPYSLKIKSSRKTIQIKDVLLGEVWVCSGQSNMVFSLGSSLNGKEAVAKANYPNIRYLDVKRQVSDTPLLDIPGSKWTAVSPDNAEKYTAIGIYFASKLQKEMNVPVGIIEVAWGGTAADNWTPHDVLKKDPKLDIALERYKEWESNFTVDSIGYYAQLDAKKQGIISNKPEMPKSLFIKARPHRAPSGLYNGLIHPLTKFAVKGVLWYQGETNRKWHDEYAYLFKSMISSWRTAWDKDLPFYFVQIAPFKGSIEEVSNIMEAQLQVFKEVDNTGMVVTMDVGNMDDIHPTNKKPVGERLANWALAKSYNFNNIIVSGPLFKDTRIEGDSLYVNFDFAESGLYTKGTLKGFEIVDFEPNGSHKAPYAIIPVIEKDSLVFNIKNLQKPFILRYSWAEQMEYANLFNKADLPASAFRVLIK</sequence>
<comment type="caution">
    <text evidence="4">The sequence shown here is derived from an EMBL/GenBank/DDBJ whole genome shotgun (WGS) entry which is preliminary data.</text>
</comment>
<dbReference type="RefSeq" id="WP_382383682.1">
    <property type="nucleotide sequence ID" value="NZ_JBHMEZ010000012.1"/>
</dbReference>
<dbReference type="InterPro" id="IPR039329">
    <property type="entry name" value="SIAE"/>
</dbReference>
<evidence type="ECO:0000313" key="4">
    <source>
        <dbReference type="EMBL" id="MFB9054208.1"/>
    </source>
</evidence>
<reference evidence="4 5" key="1">
    <citation type="submission" date="2024-09" db="EMBL/GenBank/DDBJ databases">
        <authorList>
            <person name="Sun Q."/>
            <person name="Mori K."/>
        </authorList>
    </citation>
    <scope>NUCLEOTIDE SEQUENCE [LARGE SCALE GENOMIC DNA]</scope>
    <source>
        <strain evidence="4 5">CECT 8286</strain>
    </source>
</reference>
<dbReference type="InterPro" id="IPR005181">
    <property type="entry name" value="SASA"/>
</dbReference>
<evidence type="ECO:0000256" key="2">
    <source>
        <dbReference type="SAM" id="SignalP"/>
    </source>
</evidence>
<feature type="domain" description="Sialate O-acetylesterase" evidence="3">
    <location>
        <begin position="107"/>
        <end position="235"/>
    </location>
</feature>
<evidence type="ECO:0000259" key="3">
    <source>
        <dbReference type="Pfam" id="PF03629"/>
    </source>
</evidence>
<name>A0ABV5F458_9FLAO</name>
<feature type="chain" id="PRO_5046004703" evidence="2">
    <location>
        <begin position="22"/>
        <end position="503"/>
    </location>
</feature>
<dbReference type="PANTHER" id="PTHR22901:SF0">
    <property type="entry name" value="SIALATE O-ACETYLESTERASE"/>
    <property type="match status" value="1"/>
</dbReference>
<dbReference type="SUPFAM" id="SSF52266">
    <property type="entry name" value="SGNH hydrolase"/>
    <property type="match status" value="1"/>
</dbReference>
<keyword evidence="1" id="KW-0378">Hydrolase</keyword>
<protein>
    <submittedName>
        <fullName evidence="4">Sialate O-acetylesterase</fullName>
    </submittedName>
</protein>
<dbReference type="PANTHER" id="PTHR22901">
    <property type="entry name" value="SIALATE O-ACETYLESTERASE"/>
    <property type="match status" value="1"/>
</dbReference>
<dbReference type="Gene3D" id="3.40.50.1110">
    <property type="entry name" value="SGNH hydrolase"/>
    <property type="match status" value="1"/>
</dbReference>
<dbReference type="Pfam" id="PF03629">
    <property type="entry name" value="SASA"/>
    <property type="match status" value="2"/>
</dbReference>
<keyword evidence="2" id="KW-0732">Signal</keyword>
<dbReference type="Proteomes" id="UP001589605">
    <property type="component" value="Unassembled WGS sequence"/>
</dbReference>
<dbReference type="InterPro" id="IPR036514">
    <property type="entry name" value="SGNH_hydro_sf"/>
</dbReference>
<organism evidence="4 5">
    <name type="scientific">Formosa undariae</name>
    <dbReference type="NCBI Taxonomy" id="1325436"/>
    <lineage>
        <taxon>Bacteria</taxon>
        <taxon>Pseudomonadati</taxon>
        <taxon>Bacteroidota</taxon>
        <taxon>Flavobacteriia</taxon>
        <taxon>Flavobacteriales</taxon>
        <taxon>Flavobacteriaceae</taxon>
        <taxon>Formosa</taxon>
    </lineage>
</organism>
<keyword evidence="5" id="KW-1185">Reference proteome</keyword>
<evidence type="ECO:0000256" key="1">
    <source>
        <dbReference type="ARBA" id="ARBA00022801"/>
    </source>
</evidence>
<feature type="domain" description="Sialate O-acetylesterase" evidence="3">
    <location>
        <begin position="280"/>
        <end position="387"/>
    </location>
</feature>
<evidence type="ECO:0000313" key="5">
    <source>
        <dbReference type="Proteomes" id="UP001589605"/>
    </source>
</evidence>
<accession>A0ABV5F458</accession>
<gene>
    <name evidence="4" type="ORF">ACFFVB_14055</name>
</gene>
<proteinExistence type="predicted"/>
<dbReference type="EMBL" id="JBHMEZ010000012">
    <property type="protein sequence ID" value="MFB9054208.1"/>
    <property type="molecule type" value="Genomic_DNA"/>
</dbReference>